<dbReference type="RefSeq" id="WP_168150258.1">
    <property type="nucleotide sequence ID" value="NZ_JAAWVT010000001.1"/>
</dbReference>
<dbReference type="EC" id="3.2.1.21" evidence="2"/>
<dbReference type="InterPro" id="IPR018120">
    <property type="entry name" value="Glyco_hydro_1_AS"/>
</dbReference>
<dbReference type="PANTHER" id="PTHR10353:SF36">
    <property type="entry name" value="LP05116P"/>
    <property type="match status" value="1"/>
</dbReference>
<evidence type="ECO:0000256" key="5">
    <source>
        <dbReference type="PROSITE-ProRule" id="PRU10055"/>
    </source>
</evidence>
<keyword evidence="4 7" id="KW-0326">Glycosidase</keyword>
<name>A0ABX1G0W6_9MICC</name>
<dbReference type="PROSITE" id="PS00653">
    <property type="entry name" value="GLYCOSYL_HYDROL_F1_2"/>
    <property type="match status" value="1"/>
</dbReference>
<dbReference type="InterPro" id="IPR033132">
    <property type="entry name" value="GH_1_N_CS"/>
</dbReference>
<comment type="caution">
    <text evidence="8">The sequence shown here is derived from an EMBL/GenBank/DDBJ whole genome shotgun (WGS) entry which is preliminary data.</text>
</comment>
<accession>A0ABX1G0W6</accession>
<dbReference type="PANTHER" id="PTHR10353">
    <property type="entry name" value="GLYCOSYL HYDROLASE"/>
    <property type="match status" value="1"/>
</dbReference>
<dbReference type="Gene3D" id="3.20.20.80">
    <property type="entry name" value="Glycosidases"/>
    <property type="match status" value="1"/>
</dbReference>
<protein>
    <recommendedName>
        <fullName evidence="2">beta-glucosidase</fullName>
        <ecNumber evidence="2">3.2.1.21</ecNumber>
    </recommendedName>
</protein>
<organism evidence="8 9">
    <name type="scientific">Paeniglutamicibacter terrestris</name>
    <dbReference type="NCBI Taxonomy" id="2723403"/>
    <lineage>
        <taxon>Bacteria</taxon>
        <taxon>Bacillati</taxon>
        <taxon>Actinomycetota</taxon>
        <taxon>Actinomycetes</taxon>
        <taxon>Micrococcales</taxon>
        <taxon>Micrococcaceae</taxon>
        <taxon>Paeniglutamicibacter</taxon>
    </lineage>
</organism>
<feature type="active site" description="Nucleophile" evidence="5">
    <location>
        <position position="398"/>
    </location>
</feature>
<reference evidence="8 9" key="1">
    <citation type="submission" date="2020-04" db="EMBL/GenBank/DDBJ databases">
        <title>Paeniglutamicibacter sp. ANT13_2, a novel actinomycete isolated from sediment in Antarctica.</title>
        <authorList>
            <person name="Sakdapetsiri C."/>
            <person name="Pinyakong O."/>
        </authorList>
    </citation>
    <scope>NUCLEOTIDE SEQUENCE [LARGE SCALE GENOMIC DNA]</scope>
    <source>
        <strain evidence="8 9">ANT13_2</strain>
    </source>
</reference>
<evidence type="ECO:0000256" key="2">
    <source>
        <dbReference type="ARBA" id="ARBA00012744"/>
    </source>
</evidence>
<gene>
    <name evidence="8" type="ORF">HED64_00845</name>
</gene>
<dbReference type="InterPro" id="IPR001360">
    <property type="entry name" value="Glyco_hydro_1"/>
</dbReference>
<evidence type="ECO:0000256" key="6">
    <source>
        <dbReference type="RuleBase" id="RU003690"/>
    </source>
</evidence>
<keyword evidence="9" id="KW-1185">Reference proteome</keyword>
<evidence type="ECO:0000313" key="8">
    <source>
        <dbReference type="EMBL" id="NKG19250.1"/>
    </source>
</evidence>
<dbReference type="Proteomes" id="UP000746595">
    <property type="component" value="Unassembled WGS sequence"/>
</dbReference>
<dbReference type="SUPFAM" id="SSF51445">
    <property type="entry name" value="(Trans)glycosidases"/>
    <property type="match status" value="1"/>
</dbReference>
<dbReference type="Pfam" id="PF00232">
    <property type="entry name" value="Glyco_hydro_1"/>
    <property type="match status" value="1"/>
</dbReference>
<dbReference type="PROSITE" id="PS00572">
    <property type="entry name" value="GLYCOSYL_HYDROL_F1_1"/>
    <property type="match status" value="1"/>
</dbReference>
<proteinExistence type="inferred from homology"/>
<comment type="similarity">
    <text evidence="1 6">Belongs to the glycosyl hydrolase 1 family.</text>
</comment>
<dbReference type="EMBL" id="JAAWVT010000001">
    <property type="protein sequence ID" value="NKG19250.1"/>
    <property type="molecule type" value="Genomic_DNA"/>
</dbReference>
<dbReference type="PRINTS" id="PR00131">
    <property type="entry name" value="GLHYDRLASE1"/>
</dbReference>
<dbReference type="InterPro" id="IPR017853">
    <property type="entry name" value="GH"/>
</dbReference>
<sequence>MTDRPRTNPTSNLAAPYNTAEELHFPPSFSFGSATAAFQIEGGSHEDGREDSIWDTFARVPGAVFEGHDGSIAADHYHRMPQDVALMADLGLDTYRFSTSWARIKPGDRGLNPQGMDFYSRLVDELLEHGITPWLTLYHWDLPQALQEHGGWANRDTAYRFADYAVEVFDHLGDRVKQWTTLNEPWCSSFLSYAAGEHAPGHTNPAEAVAAAHHLLLGHGLATSAMREAATKDQQLGITLNFTVADPHDPTNEADIDAARRIDGSFNRVFLDPIFRGQYPADVLHDMAAAGLEQHIQGNDLEIIATPIDMLGVNYYNGVQVTAPQTPPVPESALTFPSERGLLRRSPAVGSERVRDRSRSLPQTAMGWEVQPEGLERLLLRLQEHYTGPAGIPMVITENGAAYNDEPDAAGFVDDTKDRLAFIDAHLRATHRAISRGADVRGYLLWSLLDNFEWAFGYGKRFGIVRVDYKTQARIPKASARWYADVARSHTVPAISPGSRDHRNI</sequence>
<evidence type="ECO:0000256" key="7">
    <source>
        <dbReference type="RuleBase" id="RU004468"/>
    </source>
</evidence>
<evidence type="ECO:0000313" key="9">
    <source>
        <dbReference type="Proteomes" id="UP000746595"/>
    </source>
</evidence>
<evidence type="ECO:0000256" key="3">
    <source>
        <dbReference type="ARBA" id="ARBA00022801"/>
    </source>
</evidence>
<evidence type="ECO:0000256" key="4">
    <source>
        <dbReference type="ARBA" id="ARBA00023295"/>
    </source>
</evidence>
<evidence type="ECO:0000256" key="1">
    <source>
        <dbReference type="ARBA" id="ARBA00010838"/>
    </source>
</evidence>
<keyword evidence="3 7" id="KW-0378">Hydrolase</keyword>